<evidence type="ECO:0000313" key="1">
    <source>
        <dbReference type="EMBL" id="KAI4312482.1"/>
    </source>
</evidence>
<dbReference type="EMBL" id="CM042890">
    <property type="protein sequence ID" value="KAI4312482.1"/>
    <property type="molecule type" value="Genomic_DNA"/>
</dbReference>
<organism evidence="1 2">
    <name type="scientific">Melastoma candidum</name>
    <dbReference type="NCBI Taxonomy" id="119954"/>
    <lineage>
        <taxon>Eukaryota</taxon>
        <taxon>Viridiplantae</taxon>
        <taxon>Streptophyta</taxon>
        <taxon>Embryophyta</taxon>
        <taxon>Tracheophyta</taxon>
        <taxon>Spermatophyta</taxon>
        <taxon>Magnoliopsida</taxon>
        <taxon>eudicotyledons</taxon>
        <taxon>Gunneridae</taxon>
        <taxon>Pentapetalae</taxon>
        <taxon>rosids</taxon>
        <taxon>malvids</taxon>
        <taxon>Myrtales</taxon>
        <taxon>Melastomataceae</taxon>
        <taxon>Melastomatoideae</taxon>
        <taxon>Melastomateae</taxon>
        <taxon>Melastoma</taxon>
    </lineage>
</organism>
<comment type="caution">
    <text evidence="1">The sequence shown here is derived from an EMBL/GenBank/DDBJ whole genome shotgun (WGS) entry which is preliminary data.</text>
</comment>
<accession>A0ACB9LLM7</accession>
<sequence length="132" mass="14009">MLQHVRQNTVFCFRSLFGSKQLHHSQMDAISSYLQPVDGSHTGLQGLVVPILAALSIPQKTTPAVSNGAPFTPDPQHIGHPPIQPQQNSQMIALVPDSRASHPSYSASGSDQQSPVLASTSYPPFAAAAISN</sequence>
<dbReference type="Proteomes" id="UP001057402">
    <property type="component" value="Chromosome 11"/>
</dbReference>
<name>A0ACB9LLM7_9MYRT</name>
<reference evidence="2" key="1">
    <citation type="journal article" date="2023" name="Front. Plant Sci.">
        <title>Chromosomal-level genome assembly of Melastoma candidum provides insights into trichome evolution.</title>
        <authorList>
            <person name="Zhong Y."/>
            <person name="Wu W."/>
            <person name="Sun C."/>
            <person name="Zou P."/>
            <person name="Liu Y."/>
            <person name="Dai S."/>
            <person name="Zhou R."/>
        </authorList>
    </citation>
    <scope>NUCLEOTIDE SEQUENCE [LARGE SCALE GENOMIC DNA]</scope>
</reference>
<gene>
    <name evidence="1" type="ORF">MLD38_037288</name>
</gene>
<keyword evidence="2" id="KW-1185">Reference proteome</keyword>
<protein>
    <submittedName>
        <fullName evidence="1">Uncharacterized protein</fullName>
    </submittedName>
</protein>
<evidence type="ECO:0000313" key="2">
    <source>
        <dbReference type="Proteomes" id="UP001057402"/>
    </source>
</evidence>
<proteinExistence type="predicted"/>